<feature type="signal peptide" evidence="1">
    <location>
        <begin position="1"/>
        <end position="23"/>
    </location>
</feature>
<evidence type="ECO:0000313" key="3">
    <source>
        <dbReference type="Proteomes" id="UP000254107"/>
    </source>
</evidence>
<evidence type="ECO:0000256" key="1">
    <source>
        <dbReference type="SAM" id="SignalP"/>
    </source>
</evidence>
<dbReference type="EMBL" id="UGQC01000001">
    <property type="protein sequence ID" value="STZ00343.1"/>
    <property type="molecule type" value="Genomic_DNA"/>
</dbReference>
<dbReference type="Proteomes" id="UP000254107">
    <property type="component" value="Unassembled WGS sequence"/>
</dbReference>
<sequence>MNVKMIRMLALMMVSGVSMTAHASPLLVSPDDHDRYQAGTYCMRESDVVRNMPSSLPKGTAHKQFVLDALCIKERIKPYLSATDTTIRYHAYRANAWVIYALHEDNENSLNGERDRAIEQTIYLLSLLDNAHLQVPDETTDKAKALLSETAIVSQNEQHPDFLDYRPDLWQKIATIKKHPRFDDVAHLIAESEIKLFWASQEYRTRGWRHANEHVKAVERYLDRADTVTK</sequence>
<accession>A0A378QLX6</accession>
<dbReference type="AlphaFoldDB" id="A0A378QLX6"/>
<feature type="chain" id="PRO_5016647577" evidence="1">
    <location>
        <begin position="24"/>
        <end position="230"/>
    </location>
</feature>
<dbReference type="RefSeq" id="WP_147285321.1">
    <property type="nucleotide sequence ID" value="NZ_UGQC01000001.1"/>
</dbReference>
<gene>
    <name evidence="2" type="ORF">NCTC7911_01738</name>
</gene>
<evidence type="ECO:0000313" key="2">
    <source>
        <dbReference type="EMBL" id="STZ00343.1"/>
    </source>
</evidence>
<keyword evidence="3" id="KW-1185">Reference proteome</keyword>
<name>A0A378QLX6_MORLA</name>
<reference evidence="2 3" key="1">
    <citation type="submission" date="2018-06" db="EMBL/GenBank/DDBJ databases">
        <authorList>
            <consortium name="Pathogen Informatics"/>
            <person name="Doyle S."/>
        </authorList>
    </citation>
    <scope>NUCLEOTIDE SEQUENCE [LARGE SCALE GENOMIC DNA]</scope>
    <source>
        <strain evidence="2 3">NCTC7911</strain>
    </source>
</reference>
<organism evidence="2 3">
    <name type="scientific">Moraxella lacunata</name>
    <dbReference type="NCBI Taxonomy" id="477"/>
    <lineage>
        <taxon>Bacteria</taxon>
        <taxon>Pseudomonadati</taxon>
        <taxon>Pseudomonadota</taxon>
        <taxon>Gammaproteobacteria</taxon>
        <taxon>Moraxellales</taxon>
        <taxon>Moraxellaceae</taxon>
        <taxon>Moraxella</taxon>
    </lineage>
</organism>
<protein>
    <submittedName>
        <fullName evidence="2">Uncharacterized protein</fullName>
    </submittedName>
</protein>
<dbReference type="GeneID" id="302270304"/>
<proteinExistence type="predicted"/>
<keyword evidence="1" id="KW-0732">Signal</keyword>